<protein>
    <submittedName>
        <fullName evidence="1">Uncharacterized protein</fullName>
    </submittedName>
</protein>
<dbReference type="RefSeq" id="WP_168721094.1">
    <property type="nucleotide sequence ID" value="NZ_JAAXPN010000001.1"/>
</dbReference>
<evidence type="ECO:0000313" key="1">
    <source>
        <dbReference type="EMBL" id="NKZ23294.1"/>
    </source>
</evidence>
<name>A0A7X6N250_9LACO</name>
<comment type="caution">
    <text evidence="1">The sequence shown here is derived from an EMBL/GenBank/DDBJ whole genome shotgun (WGS) entry which is preliminary data.</text>
</comment>
<dbReference type="Proteomes" id="UP000549765">
    <property type="component" value="Unassembled WGS sequence"/>
</dbReference>
<proteinExistence type="predicted"/>
<organism evidence="1 2">
    <name type="scientific">Periweissella fabalis</name>
    <dbReference type="NCBI Taxonomy" id="1070421"/>
    <lineage>
        <taxon>Bacteria</taxon>
        <taxon>Bacillati</taxon>
        <taxon>Bacillota</taxon>
        <taxon>Bacilli</taxon>
        <taxon>Lactobacillales</taxon>
        <taxon>Lactobacillaceae</taxon>
        <taxon>Periweissella</taxon>
    </lineage>
</organism>
<accession>A0A7X6N250</accession>
<dbReference type="AlphaFoldDB" id="A0A7X6N250"/>
<reference evidence="1 2" key="1">
    <citation type="submission" date="2020-04" db="EMBL/GenBank/DDBJ databases">
        <title>MicrobeNet Type strains.</title>
        <authorList>
            <person name="Nicholson A.C."/>
        </authorList>
    </citation>
    <scope>NUCLEOTIDE SEQUENCE [LARGE SCALE GENOMIC DNA]</scope>
    <source>
        <strain evidence="1 2">CCUG 61472</strain>
    </source>
</reference>
<keyword evidence="2" id="KW-1185">Reference proteome</keyword>
<gene>
    <name evidence="1" type="ORF">HF964_00485</name>
</gene>
<dbReference type="EMBL" id="JAAXPN010000001">
    <property type="protein sequence ID" value="NKZ23294.1"/>
    <property type="molecule type" value="Genomic_DNA"/>
</dbReference>
<evidence type="ECO:0000313" key="2">
    <source>
        <dbReference type="Proteomes" id="UP000549765"/>
    </source>
</evidence>
<sequence length="52" mass="5961">MIKIFSGNDIEKVIKEIDEWMIANNASFYGSKAIHKRDLPDGSFEFTVNVKL</sequence>